<dbReference type="InterPro" id="IPR021255">
    <property type="entry name" value="DUF2807"/>
</dbReference>
<protein>
    <submittedName>
        <fullName evidence="2">DUF2807 domain-containing protein</fullName>
    </submittedName>
</protein>
<gene>
    <name evidence="2" type="ORF">G8759_21910</name>
</gene>
<proteinExistence type="predicted"/>
<organism evidence="2 3">
    <name type="scientific">Spirosoma aureum</name>
    <dbReference type="NCBI Taxonomy" id="2692134"/>
    <lineage>
        <taxon>Bacteria</taxon>
        <taxon>Pseudomonadati</taxon>
        <taxon>Bacteroidota</taxon>
        <taxon>Cytophagia</taxon>
        <taxon>Cytophagales</taxon>
        <taxon>Cytophagaceae</taxon>
        <taxon>Spirosoma</taxon>
    </lineage>
</organism>
<dbReference type="Gene3D" id="2.160.20.120">
    <property type="match status" value="1"/>
</dbReference>
<accession>A0A6G9ARY9</accession>
<dbReference type="Proteomes" id="UP000501802">
    <property type="component" value="Chromosome"/>
</dbReference>
<dbReference type="RefSeq" id="WP_167212452.1">
    <property type="nucleotide sequence ID" value="NZ_CP050063.1"/>
</dbReference>
<keyword evidence="3" id="KW-1185">Reference proteome</keyword>
<dbReference type="PROSITE" id="PS51257">
    <property type="entry name" value="PROKAR_LIPOPROTEIN"/>
    <property type="match status" value="1"/>
</dbReference>
<dbReference type="KEGG" id="spib:G8759_21910"/>
<evidence type="ECO:0000259" key="1">
    <source>
        <dbReference type="Pfam" id="PF10988"/>
    </source>
</evidence>
<sequence>MKRTTFSQLICTALLLIGLSSCGWRREDIGPFQGDQQTFGLANFDRLDMGSAFTITVQPGSDFRILAEGDRRNLDDLDVYTRNGTLYARYRNSRNRQYETSFTITMPTLRGVSFSGASQSSIAGFTNLNELDIELSGASKGQFAVQAKQTNLTLSGASNLQLSGVGAALGADLSGASTLQAFAYPVNNANLDLSGASKANVSVSSSLDIDASGASNVRYRGAPSVKQRLSGSSSVQTD</sequence>
<dbReference type="EMBL" id="CP050063">
    <property type="protein sequence ID" value="QIP15089.1"/>
    <property type="molecule type" value="Genomic_DNA"/>
</dbReference>
<feature type="domain" description="Putative auto-transporter adhesin head GIN" evidence="1">
    <location>
        <begin position="43"/>
        <end position="223"/>
    </location>
</feature>
<name>A0A6G9ARY9_9BACT</name>
<evidence type="ECO:0000313" key="3">
    <source>
        <dbReference type="Proteomes" id="UP000501802"/>
    </source>
</evidence>
<evidence type="ECO:0000313" key="2">
    <source>
        <dbReference type="EMBL" id="QIP15089.1"/>
    </source>
</evidence>
<dbReference type="AlphaFoldDB" id="A0A6G9ARY9"/>
<reference evidence="2 3" key="1">
    <citation type="submission" date="2020-03" db="EMBL/GenBank/DDBJ databases">
        <authorList>
            <person name="Kim M.K."/>
        </authorList>
    </citation>
    <scope>NUCLEOTIDE SEQUENCE [LARGE SCALE GENOMIC DNA]</scope>
    <source>
        <strain evidence="2 3">BT328</strain>
    </source>
</reference>
<dbReference type="Pfam" id="PF10988">
    <property type="entry name" value="DUF2807"/>
    <property type="match status" value="1"/>
</dbReference>